<organism evidence="1 2">
    <name type="scientific">Gonapodya prolifera (strain JEL478)</name>
    <name type="common">Monoblepharis prolifera</name>
    <dbReference type="NCBI Taxonomy" id="1344416"/>
    <lineage>
        <taxon>Eukaryota</taxon>
        <taxon>Fungi</taxon>
        <taxon>Fungi incertae sedis</taxon>
        <taxon>Chytridiomycota</taxon>
        <taxon>Chytridiomycota incertae sedis</taxon>
        <taxon>Monoblepharidomycetes</taxon>
        <taxon>Monoblepharidales</taxon>
        <taxon>Gonapodyaceae</taxon>
        <taxon>Gonapodya</taxon>
    </lineage>
</organism>
<proteinExistence type="predicted"/>
<accession>A0A139AJ67</accession>
<reference evidence="1 2" key="1">
    <citation type="journal article" date="2015" name="Genome Biol. Evol.">
        <title>Phylogenomic analyses indicate that early fungi evolved digesting cell walls of algal ancestors of land plants.</title>
        <authorList>
            <person name="Chang Y."/>
            <person name="Wang S."/>
            <person name="Sekimoto S."/>
            <person name="Aerts A.L."/>
            <person name="Choi C."/>
            <person name="Clum A."/>
            <person name="LaButti K.M."/>
            <person name="Lindquist E.A."/>
            <person name="Yee Ngan C."/>
            <person name="Ohm R.A."/>
            <person name="Salamov A.A."/>
            <person name="Grigoriev I.V."/>
            <person name="Spatafora J.W."/>
            <person name="Berbee M.L."/>
        </authorList>
    </citation>
    <scope>NUCLEOTIDE SEQUENCE [LARGE SCALE GENOMIC DNA]</scope>
    <source>
        <strain evidence="1 2">JEL478</strain>
    </source>
</reference>
<name>A0A139AJ67_GONPJ</name>
<evidence type="ECO:0000313" key="1">
    <source>
        <dbReference type="EMBL" id="KXS16503.1"/>
    </source>
</evidence>
<dbReference type="AlphaFoldDB" id="A0A139AJ67"/>
<sequence>MERVRKGFDQWTDVYQTRRDTGEVQGRFNEGLGTGPGEAGGSAGCSIALVEMIRTSSAGGQDGREMPY</sequence>
<dbReference type="EMBL" id="KQ965752">
    <property type="protein sequence ID" value="KXS16503.1"/>
    <property type="molecule type" value="Genomic_DNA"/>
</dbReference>
<dbReference type="Proteomes" id="UP000070544">
    <property type="component" value="Unassembled WGS sequence"/>
</dbReference>
<protein>
    <submittedName>
        <fullName evidence="1">Uncharacterized protein</fullName>
    </submittedName>
</protein>
<gene>
    <name evidence="1" type="ORF">M427DRAFT_55455</name>
</gene>
<evidence type="ECO:0000313" key="2">
    <source>
        <dbReference type="Proteomes" id="UP000070544"/>
    </source>
</evidence>
<keyword evidence="2" id="KW-1185">Reference proteome</keyword>